<evidence type="ECO:0000313" key="2">
    <source>
        <dbReference type="Proteomes" id="UP000499080"/>
    </source>
</evidence>
<sequence length="150" mass="16853">MPETAPDAMPQFQRCQANSSKMPRTVRKCRANSSNDASANSSNDTRHFAPLRHEWITLEQQGSQLSHVNDGRPDASIKVIDPRWDLVIEWPSDMVPPRPIHRPSTGIQVDAVNHFEMGELTIMIYQGCCTMFRASLLQRPPAPKGCKAFP</sequence>
<dbReference type="AlphaFoldDB" id="A0A4Y2HP18"/>
<reference evidence="1 2" key="1">
    <citation type="journal article" date="2019" name="Sci. Rep.">
        <title>Orb-weaving spider Araneus ventricosus genome elucidates the spidroin gene catalogue.</title>
        <authorList>
            <person name="Kono N."/>
            <person name="Nakamura H."/>
            <person name="Ohtoshi R."/>
            <person name="Moran D.A.P."/>
            <person name="Shinohara A."/>
            <person name="Yoshida Y."/>
            <person name="Fujiwara M."/>
            <person name="Mori M."/>
            <person name="Tomita M."/>
            <person name="Arakawa K."/>
        </authorList>
    </citation>
    <scope>NUCLEOTIDE SEQUENCE [LARGE SCALE GENOMIC DNA]</scope>
</reference>
<evidence type="ECO:0000313" key="1">
    <source>
        <dbReference type="EMBL" id="GBM67134.1"/>
    </source>
</evidence>
<dbReference type="EMBL" id="BGPR01002063">
    <property type="protein sequence ID" value="GBM67134.1"/>
    <property type="molecule type" value="Genomic_DNA"/>
</dbReference>
<accession>A0A4Y2HP18</accession>
<organism evidence="1 2">
    <name type="scientific">Araneus ventricosus</name>
    <name type="common">Orbweaver spider</name>
    <name type="synonym">Epeira ventricosa</name>
    <dbReference type="NCBI Taxonomy" id="182803"/>
    <lineage>
        <taxon>Eukaryota</taxon>
        <taxon>Metazoa</taxon>
        <taxon>Ecdysozoa</taxon>
        <taxon>Arthropoda</taxon>
        <taxon>Chelicerata</taxon>
        <taxon>Arachnida</taxon>
        <taxon>Araneae</taxon>
        <taxon>Araneomorphae</taxon>
        <taxon>Entelegynae</taxon>
        <taxon>Araneoidea</taxon>
        <taxon>Araneidae</taxon>
        <taxon>Araneus</taxon>
    </lineage>
</organism>
<dbReference type="Proteomes" id="UP000499080">
    <property type="component" value="Unassembled WGS sequence"/>
</dbReference>
<comment type="caution">
    <text evidence="1">The sequence shown here is derived from an EMBL/GenBank/DDBJ whole genome shotgun (WGS) entry which is preliminary data.</text>
</comment>
<keyword evidence="2" id="KW-1185">Reference proteome</keyword>
<name>A0A4Y2HP18_ARAVE</name>
<protein>
    <submittedName>
        <fullName evidence="1">Uncharacterized protein</fullName>
    </submittedName>
</protein>
<gene>
    <name evidence="1" type="ORF">AVEN_194998_1</name>
</gene>
<proteinExistence type="predicted"/>